<gene>
    <name evidence="2" type="ORF">LTRI10_LOCUS2659</name>
</gene>
<protein>
    <submittedName>
        <fullName evidence="2">Uncharacterized protein</fullName>
    </submittedName>
</protein>
<feature type="region of interest" description="Disordered" evidence="1">
    <location>
        <begin position="1"/>
        <end position="35"/>
    </location>
</feature>
<evidence type="ECO:0000313" key="3">
    <source>
        <dbReference type="Proteomes" id="UP001497516"/>
    </source>
</evidence>
<dbReference type="AlphaFoldDB" id="A0AAV2CF18"/>
<proteinExistence type="predicted"/>
<sequence>MAGGAPRGGDHNIPGDSKIEARERPKRGKNMAKSGGDAGFQWGLVDFSGEEFTGRNSLFIDEVEVTASLEE</sequence>
<evidence type="ECO:0000256" key="1">
    <source>
        <dbReference type="SAM" id="MobiDB-lite"/>
    </source>
</evidence>
<dbReference type="Proteomes" id="UP001497516">
    <property type="component" value="Chromosome 1"/>
</dbReference>
<evidence type="ECO:0000313" key="2">
    <source>
        <dbReference type="EMBL" id="CAL1354874.1"/>
    </source>
</evidence>
<reference evidence="2 3" key="1">
    <citation type="submission" date="2024-04" db="EMBL/GenBank/DDBJ databases">
        <authorList>
            <person name="Fracassetti M."/>
        </authorList>
    </citation>
    <scope>NUCLEOTIDE SEQUENCE [LARGE SCALE GENOMIC DNA]</scope>
</reference>
<organism evidence="2 3">
    <name type="scientific">Linum trigynum</name>
    <dbReference type="NCBI Taxonomy" id="586398"/>
    <lineage>
        <taxon>Eukaryota</taxon>
        <taxon>Viridiplantae</taxon>
        <taxon>Streptophyta</taxon>
        <taxon>Embryophyta</taxon>
        <taxon>Tracheophyta</taxon>
        <taxon>Spermatophyta</taxon>
        <taxon>Magnoliopsida</taxon>
        <taxon>eudicotyledons</taxon>
        <taxon>Gunneridae</taxon>
        <taxon>Pentapetalae</taxon>
        <taxon>rosids</taxon>
        <taxon>fabids</taxon>
        <taxon>Malpighiales</taxon>
        <taxon>Linaceae</taxon>
        <taxon>Linum</taxon>
    </lineage>
</organism>
<name>A0AAV2CF18_9ROSI</name>
<accession>A0AAV2CF18</accession>
<dbReference type="EMBL" id="OZ034813">
    <property type="protein sequence ID" value="CAL1354874.1"/>
    <property type="molecule type" value="Genomic_DNA"/>
</dbReference>
<keyword evidence="3" id="KW-1185">Reference proteome</keyword>